<dbReference type="InterPro" id="IPR036388">
    <property type="entry name" value="WH-like_DNA-bd_sf"/>
</dbReference>
<dbReference type="InterPro" id="IPR053924">
    <property type="entry name" value="RecX_HTH_2nd"/>
</dbReference>
<accession>A0A938WZI1</accession>
<comment type="caution">
    <text evidence="8">The sequence shown here is derived from an EMBL/GenBank/DDBJ whole genome shotgun (WGS) entry which is preliminary data.</text>
</comment>
<keyword evidence="9" id="KW-1185">Reference proteome</keyword>
<dbReference type="AlphaFoldDB" id="A0A938WZI1"/>
<dbReference type="GO" id="GO:0006282">
    <property type="term" value="P:regulation of DNA repair"/>
    <property type="evidence" value="ECO:0007669"/>
    <property type="project" value="InterPro"/>
</dbReference>
<evidence type="ECO:0000256" key="5">
    <source>
        <dbReference type="SAM" id="MobiDB-lite"/>
    </source>
</evidence>
<gene>
    <name evidence="8" type="ORF">H7U32_03995</name>
</gene>
<reference evidence="8" key="2">
    <citation type="journal article" date="2021" name="Sci. Rep.">
        <title>The distribution of antibiotic resistance genes in chicken gut microbiota commensals.</title>
        <authorList>
            <person name="Juricova H."/>
            <person name="Matiasovicova J."/>
            <person name="Kubasova T."/>
            <person name="Cejkova D."/>
            <person name="Rychlik I."/>
        </authorList>
    </citation>
    <scope>NUCLEOTIDE SEQUENCE</scope>
    <source>
        <strain evidence="8">An836</strain>
    </source>
</reference>
<evidence type="ECO:0000259" key="6">
    <source>
        <dbReference type="Pfam" id="PF02631"/>
    </source>
</evidence>
<dbReference type="PANTHER" id="PTHR33602:SF1">
    <property type="entry name" value="REGULATORY PROTEIN RECX FAMILY PROTEIN"/>
    <property type="match status" value="1"/>
</dbReference>
<feature type="domain" description="RecX second three-helical" evidence="6">
    <location>
        <begin position="85"/>
        <end position="124"/>
    </location>
</feature>
<sequence length="191" mass="20282">MPPARSRRGGAGRPATGGRGRWGGGAAAAPDDPDDYEACREAALRLLDAAPRSSGALRERLVAKGYTEATAAAVVDRLAEVSLLDDRAYAESVVRQCAARMLGRRATMVELTRKGVARTLAEEVAEEAAQAGVFEDAAWELGRKVAARTRGLDSAVRKRRLWSAGARKGHGPDVLREVAQVLIDGDGTFDD</sequence>
<dbReference type="Pfam" id="PF21982">
    <property type="entry name" value="RecX_HTH1"/>
    <property type="match status" value="1"/>
</dbReference>
<organism evidence="8 9">
    <name type="scientific">Bifidobacterium pullorum subsp. saeculare</name>
    <dbReference type="NCBI Taxonomy" id="78257"/>
    <lineage>
        <taxon>Bacteria</taxon>
        <taxon>Bacillati</taxon>
        <taxon>Actinomycetota</taxon>
        <taxon>Actinomycetes</taxon>
        <taxon>Bifidobacteriales</taxon>
        <taxon>Bifidobacteriaceae</taxon>
        <taxon>Bifidobacterium</taxon>
    </lineage>
</organism>
<dbReference type="InterPro" id="IPR003783">
    <property type="entry name" value="Regulatory_RecX"/>
</dbReference>
<evidence type="ECO:0000313" key="9">
    <source>
        <dbReference type="Proteomes" id="UP000718821"/>
    </source>
</evidence>
<evidence type="ECO:0000313" key="8">
    <source>
        <dbReference type="EMBL" id="MBM6699492.1"/>
    </source>
</evidence>
<reference evidence="8" key="1">
    <citation type="submission" date="2020-08" db="EMBL/GenBank/DDBJ databases">
        <authorList>
            <person name="Cejkova D."/>
            <person name="Kubasova T."/>
            <person name="Jahodarova E."/>
            <person name="Rychlik I."/>
        </authorList>
    </citation>
    <scope>NUCLEOTIDE SEQUENCE</scope>
    <source>
        <strain evidence="8">An836</strain>
    </source>
</reference>
<evidence type="ECO:0000256" key="4">
    <source>
        <dbReference type="ARBA" id="ARBA00022490"/>
    </source>
</evidence>
<evidence type="ECO:0000259" key="7">
    <source>
        <dbReference type="Pfam" id="PF21982"/>
    </source>
</evidence>
<evidence type="ECO:0000256" key="2">
    <source>
        <dbReference type="ARBA" id="ARBA00009695"/>
    </source>
</evidence>
<comment type="subcellular location">
    <subcellularLocation>
        <location evidence="1">Cytoplasm</location>
    </subcellularLocation>
</comment>
<feature type="region of interest" description="Disordered" evidence="5">
    <location>
        <begin position="1"/>
        <end position="34"/>
    </location>
</feature>
<dbReference type="InterPro" id="IPR053926">
    <property type="entry name" value="RecX_HTH_1st"/>
</dbReference>
<feature type="compositionally biased region" description="Gly residues" evidence="5">
    <location>
        <begin position="11"/>
        <end position="26"/>
    </location>
</feature>
<dbReference type="Gene3D" id="1.10.10.10">
    <property type="entry name" value="Winged helix-like DNA-binding domain superfamily/Winged helix DNA-binding domain"/>
    <property type="match status" value="2"/>
</dbReference>
<name>A0A938WZI1_9BIFI</name>
<evidence type="ECO:0000256" key="3">
    <source>
        <dbReference type="ARBA" id="ARBA00018111"/>
    </source>
</evidence>
<feature type="compositionally biased region" description="Basic residues" evidence="5">
    <location>
        <begin position="1"/>
        <end position="10"/>
    </location>
</feature>
<dbReference type="EMBL" id="JACLYU010000004">
    <property type="protein sequence ID" value="MBM6699492.1"/>
    <property type="molecule type" value="Genomic_DNA"/>
</dbReference>
<proteinExistence type="inferred from homology"/>
<protein>
    <recommendedName>
        <fullName evidence="3">Regulatory protein RecX</fullName>
    </recommendedName>
</protein>
<keyword evidence="4" id="KW-0963">Cytoplasm</keyword>
<evidence type="ECO:0000256" key="1">
    <source>
        <dbReference type="ARBA" id="ARBA00004496"/>
    </source>
</evidence>
<comment type="similarity">
    <text evidence="2">Belongs to the RecX family.</text>
</comment>
<dbReference type="GO" id="GO:0005737">
    <property type="term" value="C:cytoplasm"/>
    <property type="evidence" value="ECO:0007669"/>
    <property type="project" value="UniProtKB-SubCell"/>
</dbReference>
<dbReference type="PANTHER" id="PTHR33602">
    <property type="entry name" value="REGULATORY PROTEIN RECX FAMILY PROTEIN"/>
    <property type="match status" value="1"/>
</dbReference>
<feature type="domain" description="RecX first three-helical" evidence="7">
    <location>
        <begin position="39"/>
        <end position="78"/>
    </location>
</feature>
<dbReference type="Pfam" id="PF02631">
    <property type="entry name" value="RecX_HTH2"/>
    <property type="match status" value="1"/>
</dbReference>
<dbReference type="Proteomes" id="UP000718821">
    <property type="component" value="Unassembled WGS sequence"/>
</dbReference>